<evidence type="ECO:0000313" key="2">
    <source>
        <dbReference type="Proteomes" id="UP000814172"/>
    </source>
</evidence>
<dbReference type="Proteomes" id="UP000814172">
    <property type="component" value="Unassembled WGS sequence"/>
</dbReference>
<comment type="caution">
    <text evidence="1">The sequence shown here is derived from an EMBL/GenBank/DDBJ whole genome shotgun (WGS) entry which is preliminary data.</text>
</comment>
<reference evidence="1 2" key="1">
    <citation type="submission" date="2019-11" db="EMBL/GenBank/DDBJ databases">
        <title>Epiphytic Pseudomonas syringae from cherry orchards.</title>
        <authorList>
            <person name="Hulin M.T."/>
        </authorList>
    </citation>
    <scope>NUCLEOTIDE SEQUENCE [LARGE SCALE GENOMIC DNA]</scope>
    <source>
        <strain evidence="1 2">PA-6-9F</strain>
    </source>
</reference>
<accession>A0AAW5AB83</accession>
<gene>
    <name evidence="1" type="ORF">GIW75_19390</name>
</gene>
<dbReference type="GeneID" id="55540994"/>
<keyword evidence="2" id="KW-1185">Reference proteome</keyword>
<sequence>MHIETQNIECLQISSNDMRTVDYQERVALPAVVKLKTRFEEALATEGVGEIATEILTRYLETVNGVIDEYKARRVAQKELFPA</sequence>
<proteinExistence type="predicted"/>
<dbReference type="RefSeq" id="WP_092236015.1">
    <property type="nucleotide sequence ID" value="NZ_FNTR01000004.1"/>
</dbReference>
<name>A0AAW5AB83_9PSED</name>
<dbReference type="AlphaFoldDB" id="A0AAW5AB83"/>
<evidence type="ECO:0000313" key="1">
    <source>
        <dbReference type="EMBL" id="MCF5059112.1"/>
    </source>
</evidence>
<protein>
    <submittedName>
        <fullName evidence="1">Uncharacterized protein</fullName>
    </submittedName>
</protein>
<dbReference type="EMBL" id="WKEW01000074">
    <property type="protein sequence ID" value="MCF5059112.1"/>
    <property type="molecule type" value="Genomic_DNA"/>
</dbReference>
<organism evidence="1 2">
    <name type="scientific">Pseudomonas proteolytica</name>
    <dbReference type="NCBI Taxonomy" id="219574"/>
    <lineage>
        <taxon>Bacteria</taxon>
        <taxon>Pseudomonadati</taxon>
        <taxon>Pseudomonadota</taxon>
        <taxon>Gammaproteobacteria</taxon>
        <taxon>Pseudomonadales</taxon>
        <taxon>Pseudomonadaceae</taxon>
        <taxon>Pseudomonas</taxon>
    </lineage>
</organism>